<protein>
    <submittedName>
        <fullName evidence="1">Uncharacterized protein</fullName>
    </submittedName>
</protein>
<gene>
    <name evidence="1" type="ORF">OBE_09091</name>
</gene>
<reference evidence="1" key="1">
    <citation type="journal article" date="2013" name="Environ. Microbiol.">
        <title>Microbiota from the distal guts of lean and obese adolescents exhibit partial functional redundancy besides clear differences in community structure.</title>
        <authorList>
            <person name="Ferrer M."/>
            <person name="Ruiz A."/>
            <person name="Lanza F."/>
            <person name="Haange S.B."/>
            <person name="Oberbach A."/>
            <person name="Till H."/>
            <person name="Bargiela R."/>
            <person name="Campoy C."/>
            <person name="Segura M.T."/>
            <person name="Richter M."/>
            <person name="von Bergen M."/>
            <person name="Seifert J."/>
            <person name="Suarez A."/>
        </authorList>
    </citation>
    <scope>NUCLEOTIDE SEQUENCE</scope>
</reference>
<comment type="caution">
    <text evidence="1">The sequence shown here is derived from an EMBL/GenBank/DDBJ whole genome shotgun (WGS) entry which is preliminary data.</text>
</comment>
<feature type="non-terminal residue" evidence="1">
    <location>
        <position position="1"/>
    </location>
</feature>
<proteinExistence type="predicted"/>
<sequence>SGIIYMKEEEVKDAINNNSNLQLSKVVNQGDWRAIMAIKK</sequence>
<dbReference type="EMBL" id="AJWZ01006289">
    <property type="protein sequence ID" value="EKC60208.1"/>
    <property type="molecule type" value="Genomic_DNA"/>
</dbReference>
<dbReference type="AlphaFoldDB" id="K1SRK7"/>
<accession>K1SRK7</accession>
<name>K1SRK7_9ZZZZ</name>
<organism evidence="1">
    <name type="scientific">human gut metagenome</name>
    <dbReference type="NCBI Taxonomy" id="408170"/>
    <lineage>
        <taxon>unclassified sequences</taxon>
        <taxon>metagenomes</taxon>
        <taxon>organismal metagenomes</taxon>
    </lineage>
</organism>
<evidence type="ECO:0000313" key="1">
    <source>
        <dbReference type="EMBL" id="EKC60208.1"/>
    </source>
</evidence>